<keyword evidence="2" id="KW-1185">Reference proteome</keyword>
<evidence type="ECO:0000313" key="1">
    <source>
        <dbReference type="EMBL" id="GMR30318.1"/>
    </source>
</evidence>
<proteinExistence type="predicted"/>
<reference evidence="2" key="1">
    <citation type="submission" date="2022-10" db="EMBL/GenBank/DDBJ databases">
        <title>Genome assembly of Pristionchus species.</title>
        <authorList>
            <person name="Yoshida K."/>
            <person name="Sommer R.J."/>
        </authorList>
    </citation>
    <scope>NUCLEOTIDE SEQUENCE [LARGE SCALE GENOMIC DNA]</scope>
    <source>
        <strain evidence="2">RS5460</strain>
    </source>
</reference>
<feature type="non-terminal residue" evidence="1">
    <location>
        <position position="1"/>
    </location>
</feature>
<dbReference type="EMBL" id="BTRK01000001">
    <property type="protein sequence ID" value="GMR30318.1"/>
    <property type="molecule type" value="Genomic_DNA"/>
</dbReference>
<comment type="caution">
    <text evidence="1">The sequence shown here is derived from an EMBL/GenBank/DDBJ whole genome shotgun (WGS) entry which is preliminary data.</text>
</comment>
<protein>
    <submittedName>
        <fullName evidence="1">Uncharacterized protein</fullName>
    </submittedName>
</protein>
<gene>
    <name evidence="1" type="ORF">PMAYCL1PPCAC_00513</name>
</gene>
<evidence type="ECO:0000313" key="2">
    <source>
        <dbReference type="Proteomes" id="UP001328107"/>
    </source>
</evidence>
<organism evidence="1 2">
    <name type="scientific">Pristionchus mayeri</name>
    <dbReference type="NCBI Taxonomy" id="1317129"/>
    <lineage>
        <taxon>Eukaryota</taxon>
        <taxon>Metazoa</taxon>
        <taxon>Ecdysozoa</taxon>
        <taxon>Nematoda</taxon>
        <taxon>Chromadorea</taxon>
        <taxon>Rhabditida</taxon>
        <taxon>Rhabditina</taxon>
        <taxon>Diplogasteromorpha</taxon>
        <taxon>Diplogasteroidea</taxon>
        <taxon>Neodiplogasteridae</taxon>
        <taxon>Pristionchus</taxon>
    </lineage>
</organism>
<dbReference type="AlphaFoldDB" id="A0AAN5BYV1"/>
<dbReference type="Proteomes" id="UP001328107">
    <property type="component" value="Unassembled WGS sequence"/>
</dbReference>
<name>A0AAN5BYV1_9BILA</name>
<sequence>IVPHPRPIECQMDMMIQNLVDLEDAHNQLRISSYTPKHLPGLTLEDFFHGPSKLGMNYPPMQSEPY</sequence>
<feature type="non-terminal residue" evidence="1">
    <location>
        <position position="66"/>
    </location>
</feature>
<accession>A0AAN5BYV1</accession>